<sequence>CIALTRKRANAGVASRDSFRSIPLQKPGAAAARITARGGSACSPSIARSSASSVARSTALRVRGRLSVSVTTGPSRSSSTVSDSRIGRPLPAYPTPSHPTCPPPTVAHHTRGGRSEGTAVGRMSD</sequence>
<dbReference type="AlphaFoldDB" id="A0A6J4VND4"/>
<feature type="region of interest" description="Disordered" evidence="1">
    <location>
        <begin position="66"/>
        <end position="125"/>
    </location>
</feature>
<feature type="non-terminal residue" evidence="2">
    <location>
        <position position="125"/>
    </location>
</feature>
<feature type="compositionally biased region" description="Low complexity" evidence="1">
    <location>
        <begin position="66"/>
        <end position="84"/>
    </location>
</feature>
<organism evidence="2">
    <name type="scientific">uncultured Thermomicrobiales bacterium</name>
    <dbReference type="NCBI Taxonomy" id="1645740"/>
    <lineage>
        <taxon>Bacteria</taxon>
        <taxon>Pseudomonadati</taxon>
        <taxon>Thermomicrobiota</taxon>
        <taxon>Thermomicrobia</taxon>
        <taxon>Thermomicrobiales</taxon>
        <taxon>environmental samples</taxon>
    </lineage>
</organism>
<feature type="compositionally biased region" description="Pro residues" evidence="1">
    <location>
        <begin position="91"/>
        <end position="105"/>
    </location>
</feature>
<evidence type="ECO:0000256" key="1">
    <source>
        <dbReference type="SAM" id="MobiDB-lite"/>
    </source>
</evidence>
<reference evidence="2" key="1">
    <citation type="submission" date="2020-02" db="EMBL/GenBank/DDBJ databases">
        <authorList>
            <person name="Meier V. D."/>
        </authorList>
    </citation>
    <scope>NUCLEOTIDE SEQUENCE</scope>
    <source>
        <strain evidence="2">AVDCRST_MAG18</strain>
    </source>
</reference>
<protein>
    <submittedName>
        <fullName evidence="2">Uncharacterized protein</fullName>
    </submittedName>
</protein>
<evidence type="ECO:0000313" key="2">
    <source>
        <dbReference type="EMBL" id="CAA9583989.1"/>
    </source>
</evidence>
<feature type="non-terminal residue" evidence="2">
    <location>
        <position position="1"/>
    </location>
</feature>
<name>A0A6J4VND4_9BACT</name>
<dbReference type="EMBL" id="CADCWN010000276">
    <property type="protein sequence ID" value="CAA9583989.1"/>
    <property type="molecule type" value="Genomic_DNA"/>
</dbReference>
<gene>
    <name evidence="2" type="ORF">AVDCRST_MAG18-3564</name>
</gene>
<proteinExistence type="predicted"/>
<accession>A0A6J4VND4</accession>